<dbReference type="PANTHER" id="PTHR30258">
    <property type="entry name" value="TYPE II SECRETION SYSTEM PROTEIN GSPE-RELATED"/>
    <property type="match status" value="1"/>
</dbReference>
<dbReference type="GO" id="GO:0005886">
    <property type="term" value="C:plasma membrane"/>
    <property type="evidence" value="ECO:0007669"/>
    <property type="project" value="TreeGrafter"/>
</dbReference>
<protein>
    <submittedName>
        <fullName evidence="5">Type II/IV secretion system protein</fullName>
    </submittedName>
</protein>
<dbReference type="GO" id="GO:0016887">
    <property type="term" value="F:ATP hydrolysis activity"/>
    <property type="evidence" value="ECO:0007669"/>
    <property type="project" value="TreeGrafter"/>
</dbReference>
<dbReference type="Gene3D" id="3.40.50.300">
    <property type="entry name" value="P-loop containing nucleotide triphosphate hydrolases"/>
    <property type="match status" value="1"/>
</dbReference>
<evidence type="ECO:0000259" key="4">
    <source>
        <dbReference type="Pfam" id="PF00437"/>
    </source>
</evidence>
<reference evidence="6" key="1">
    <citation type="submission" date="2010-12" db="EMBL/GenBank/DDBJ databases">
        <title>The genome sequence of Filifactor alocis strain ATCC 35896.</title>
        <authorList>
            <consortium name="The Broad Institute Genome Sequencing Platform"/>
            <person name="Ward D."/>
            <person name="Earl A."/>
            <person name="Feldgarden M."/>
            <person name="Young S.K."/>
            <person name="Gargeya S."/>
            <person name="Zeng Q."/>
            <person name="Alvarado L."/>
            <person name="Berlin A."/>
            <person name="Bochicchio J."/>
            <person name="Chapman S.B."/>
            <person name="Chen Z."/>
            <person name="Freedman E."/>
            <person name="Gellesch M."/>
            <person name="Goldberg J."/>
            <person name="Griggs A."/>
            <person name="Gujja S."/>
            <person name="Heilman E."/>
            <person name="Heiman D."/>
            <person name="Howarth C."/>
            <person name="Mehta T."/>
            <person name="Neiman D."/>
            <person name="Pearson M."/>
            <person name="Roberts A."/>
            <person name="Saif S."/>
            <person name="Shea T."/>
            <person name="Shenoy N."/>
            <person name="Sisk P."/>
            <person name="Stolte C."/>
            <person name="Sykes S."/>
            <person name="White J."/>
            <person name="Yandava C."/>
            <person name="Izard J."/>
            <person name="Blanton J.M."/>
            <person name="Baranova O.V."/>
            <person name="Tanner A.C."/>
            <person name="Dewhirst F.E."/>
            <person name="Haas B."/>
            <person name="Nusbaum C."/>
            <person name="Birren B."/>
        </authorList>
    </citation>
    <scope>NUCLEOTIDE SEQUENCE [LARGE SCALE GENOMIC DNA]</scope>
    <source>
        <strain evidence="6">ATCC 35896 / D40 B5</strain>
    </source>
</reference>
<evidence type="ECO:0000256" key="2">
    <source>
        <dbReference type="ARBA" id="ARBA00022741"/>
    </source>
</evidence>
<name>D6GRW0_FILAD</name>
<comment type="similarity">
    <text evidence="1">Belongs to the GSP E family.</text>
</comment>
<dbReference type="RefSeq" id="WP_014261991.1">
    <property type="nucleotide sequence ID" value="NC_016630.1"/>
</dbReference>
<gene>
    <name evidence="5" type="ordered locus">HMPREF0389_00316</name>
</gene>
<dbReference type="EMBL" id="CP002390">
    <property type="protein sequence ID" value="EFE28401.2"/>
    <property type="molecule type" value="Genomic_DNA"/>
</dbReference>
<dbReference type="HOGENOM" id="CLU_013446_10_3_9"/>
<organism evidence="5 6">
    <name type="scientific">Filifactor alocis (strain ATCC 35896 / CCUG 47790 / D40 B5)</name>
    <name type="common">Fusobacterium alocis</name>
    <dbReference type="NCBI Taxonomy" id="546269"/>
    <lineage>
        <taxon>Bacteria</taxon>
        <taxon>Bacillati</taxon>
        <taxon>Bacillota</taxon>
        <taxon>Clostridia</taxon>
        <taxon>Peptostreptococcales</taxon>
        <taxon>Filifactoraceae</taxon>
        <taxon>Filifactor</taxon>
    </lineage>
</organism>
<dbReference type="GO" id="GO:0005524">
    <property type="term" value="F:ATP binding"/>
    <property type="evidence" value="ECO:0007669"/>
    <property type="project" value="UniProtKB-KW"/>
</dbReference>
<dbReference type="KEGG" id="faa:HMPREF0389_00316"/>
<sequence>MNSKMFEVKNLDATDYIEEIVAERNHIFPFDLSKNMISILHNENYSEENKQRMKQYLSEKGITDIIWKEANDILISRCIVTYYTLVQSNNLMDVQLNHVLENGDILKLLDLILCCALDMNATDIHFFQSKLGLLVRFRVRGALKTFCILDKEISDDFIRAIKVKASIDISKNRNPRDGKIIFNYDAENIQVDIRVSVVPVVDNEKIHLRLLNQNSVPFEIDELEMRVEDQVKLNSFLKRDSGFLLITGPTSSGKSTTMRCCLNTIHDGEKHIISLEDPVEYAIEGITQVQVCKESEYGFLEALRAMLRQDPDVLAIGEIRDFETCNTAIQSSLTGHFVISTLHTKSAQSAIDRMVSIGINSQVLSMSLGLVVNQRLVRILCPACKEQEEYFGNDIEELSLHLGDNIYARRGCERCQYTGYDRQRPIFQVIFVDDEMKNEILQSGHLKSRKDLSVFKQVKQLFWNGDMSLEDAICFCEGDDVD</sequence>
<dbReference type="eggNOG" id="COG2804">
    <property type="taxonomic scope" value="Bacteria"/>
</dbReference>
<dbReference type="Proteomes" id="UP000007468">
    <property type="component" value="Chromosome"/>
</dbReference>
<keyword evidence="2" id="KW-0547">Nucleotide-binding</keyword>
<keyword evidence="3" id="KW-0067">ATP-binding</keyword>
<proteinExistence type="inferred from homology"/>
<evidence type="ECO:0000256" key="1">
    <source>
        <dbReference type="ARBA" id="ARBA00006611"/>
    </source>
</evidence>
<accession>D6GRW0</accession>
<dbReference type="InterPro" id="IPR027417">
    <property type="entry name" value="P-loop_NTPase"/>
</dbReference>
<dbReference type="PANTHER" id="PTHR30258:SF1">
    <property type="entry name" value="PROTEIN TRANSPORT PROTEIN HOFB HOMOLOG"/>
    <property type="match status" value="1"/>
</dbReference>
<evidence type="ECO:0000313" key="5">
    <source>
        <dbReference type="EMBL" id="EFE28401.2"/>
    </source>
</evidence>
<feature type="domain" description="Bacterial type II secretion system protein E" evidence="4">
    <location>
        <begin position="102"/>
        <end position="471"/>
    </location>
</feature>
<dbReference type="CDD" id="cd01129">
    <property type="entry name" value="PulE-GspE-like"/>
    <property type="match status" value="1"/>
</dbReference>
<dbReference type="OrthoDB" id="9808272at2"/>
<evidence type="ECO:0000256" key="3">
    <source>
        <dbReference type="ARBA" id="ARBA00022840"/>
    </source>
</evidence>
<dbReference type="Gene3D" id="3.30.450.90">
    <property type="match status" value="1"/>
</dbReference>
<dbReference type="Pfam" id="PF00437">
    <property type="entry name" value="T2SSE"/>
    <property type="match status" value="1"/>
</dbReference>
<dbReference type="SUPFAM" id="SSF52540">
    <property type="entry name" value="P-loop containing nucleoside triphosphate hydrolases"/>
    <property type="match status" value="1"/>
</dbReference>
<dbReference type="STRING" id="546269.HMPREF0389_00316"/>
<dbReference type="AlphaFoldDB" id="D6GRW0"/>
<evidence type="ECO:0000313" key="6">
    <source>
        <dbReference type="Proteomes" id="UP000007468"/>
    </source>
</evidence>
<dbReference type="InterPro" id="IPR001482">
    <property type="entry name" value="T2SS/T4SS_dom"/>
</dbReference>
<keyword evidence="6" id="KW-1185">Reference proteome</keyword>